<dbReference type="NCBIfam" id="NF033546">
    <property type="entry name" value="transpos_IS21"/>
    <property type="match status" value="1"/>
</dbReference>
<evidence type="ECO:0000259" key="2">
    <source>
        <dbReference type="PROSITE" id="PS50994"/>
    </source>
</evidence>
<dbReference type="PROSITE" id="PS50994">
    <property type="entry name" value="INTEGRASE"/>
    <property type="match status" value="1"/>
</dbReference>
<accession>A0ABN7ICB4</accession>
<protein>
    <recommendedName>
        <fullName evidence="5">IS21 family transposase</fullName>
    </recommendedName>
</protein>
<organism evidence="3 4">
    <name type="scientific">Paraburkholderia metrosideri</name>
    <dbReference type="NCBI Taxonomy" id="580937"/>
    <lineage>
        <taxon>Bacteria</taxon>
        <taxon>Pseudomonadati</taxon>
        <taxon>Pseudomonadota</taxon>
        <taxon>Betaproteobacteria</taxon>
        <taxon>Burkholderiales</taxon>
        <taxon>Burkholderiaceae</taxon>
        <taxon>Paraburkholderia</taxon>
    </lineage>
</organism>
<evidence type="ECO:0008006" key="5">
    <source>
        <dbReference type="Google" id="ProtNLM"/>
    </source>
</evidence>
<dbReference type="PANTHER" id="PTHR35004:SF8">
    <property type="entry name" value="TRANSPOSASE RV3428C-RELATED"/>
    <property type="match status" value="1"/>
</dbReference>
<dbReference type="InterPro" id="IPR017895">
    <property type="entry name" value="HTH_IS408/IS1162_type"/>
</dbReference>
<gene>
    <name evidence="3" type="ORF">LMG28140_05509</name>
</gene>
<feature type="domain" description="HTH IS408-type" evidence="1">
    <location>
        <begin position="6"/>
        <end position="84"/>
    </location>
</feature>
<comment type="caution">
    <text evidence="3">The sequence shown here is derived from an EMBL/GenBank/DDBJ whole genome shotgun (WGS) entry which is preliminary data.</text>
</comment>
<dbReference type="Proteomes" id="UP000598032">
    <property type="component" value="Unassembled WGS sequence"/>
</dbReference>
<dbReference type="EMBL" id="CAJHCP010000014">
    <property type="protein sequence ID" value="CAD6554677.1"/>
    <property type="molecule type" value="Genomic_DNA"/>
</dbReference>
<keyword evidence="4" id="KW-1185">Reference proteome</keyword>
<proteinExistence type="predicted"/>
<name>A0ABN7ICB4_9BURK</name>
<evidence type="ECO:0000313" key="3">
    <source>
        <dbReference type="EMBL" id="CAD6554677.1"/>
    </source>
</evidence>
<dbReference type="PROSITE" id="PS50532">
    <property type="entry name" value="HTH_IS408"/>
    <property type="match status" value="1"/>
</dbReference>
<feature type="domain" description="Integrase catalytic" evidence="2">
    <location>
        <begin position="126"/>
        <end position="245"/>
    </location>
</feature>
<sequence length="300" mass="33321">MTIRMIKDVLRLKHESQFSHARIAATLQISKGVVSKYVSLAADAGLTWDELRELDEVAIAARLLPGSRSSAYVPPDYARIHQELRRKGVTLTLLWQEYVDAHPGGKTYRHTQFCEHYHTWAKSLKRSMRQVHKAGEKLFVDYAGPTIAVADGTHVFVAALGASSYTFACATPRETMADWIGSMVRALSFIGGAPELVVPDNPRALIANADRYEPRANDTVLDFARHYGTSVLPARARRPQDKAYASYCTLCGWWNSDKRRLSRTVAAPLAFDQDDVADGFIETTMQISVAMLTQQPAPGP</sequence>
<dbReference type="PANTHER" id="PTHR35004">
    <property type="entry name" value="TRANSPOSASE RV3428C-RELATED"/>
    <property type="match status" value="1"/>
</dbReference>
<reference evidence="3 4" key="1">
    <citation type="submission" date="2020-10" db="EMBL/GenBank/DDBJ databases">
        <authorList>
            <person name="Peeters C."/>
        </authorList>
    </citation>
    <scope>NUCLEOTIDE SEQUENCE [LARGE SCALE GENOMIC DNA]</scope>
    <source>
        <strain evidence="3 4">LMG 28140</strain>
    </source>
</reference>
<evidence type="ECO:0000259" key="1">
    <source>
        <dbReference type="PROSITE" id="PS50532"/>
    </source>
</evidence>
<evidence type="ECO:0000313" key="4">
    <source>
        <dbReference type="Proteomes" id="UP000598032"/>
    </source>
</evidence>
<dbReference type="InterPro" id="IPR001584">
    <property type="entry name" value="Integrase_cat-core"/>
</dbReference>